<accession>A0A847SLA0</accession>
<gene>
    <name evidence="2" type="ORF">HGH91_04745</name>
</gene>
<proteinExistence type="predicted"/>
<dbReference type="InterPro" id="IPR018750">
    <property type="entry name" value="DUF2306_membrane"/>
</dbReference>
<keyword evidence="3" id="KW-1185">Reference proteome</keyword>
<sequence>MNKTISQGAFTSKDLLYISGWLGILFITWTFMHGADKYLELTPAALGKYLPVKWFLLLHITAGGGALVLGPLQFWGRLQRNARLHRLIGYLYLLAILSSSICAVVLASTSAYALGWAYAFSLQIWVSVWITTTFLAWWLAMKRRFKQHKDWMVRSYLVTLAFVVSGLILKMPWVETLGSFTIVGPSFFWLGWSVPLYLYEVIKVCKP</sequence>
<organism evidence="2 3">
    <name type="scientific">Chitinophaga eiseniae</name>
    <dbReference type="NCBI Taxonomy" id="634771"/>
    <lineage>
        <taxon>Bacteria</taxon>
        <taxon>Pseudomonadati</taxon>
        <taxon>Bacteroidota</taxon>
        <taxon>Chitinophagia</taxon>
        <taxon>Chitinophagales</taxon>
        <taxon>Chitinophagaceae</taxon>
        <taxon>Chitinophaga</taxon>
    </lineage>
</organism>
<keyword evidence="1" id="KW-0472">Membrane</keyword>
<protein>
    <submittedName>
        <fullName evidence="2">DUF2306 domain-containing protein</fullName>
    </submittedName>
</protein>
<dbReference type="Pfam" id="PF10067">
    <property type="entry name" value="DUF2306"/>
    <property type="match status" value="1"/>
</dbReference>
<dbReference type="RefSeq" id="WP_168737279.1">
    <property type="nucleotide sequence ID" value="NZ_JABAHZ010000001.1"/>
</dbReference>
<feature type="transmembrane region" description="Helical" evidence="1">
    <location>
        <begin position="87"/>
        <end position="109"/>
    </location>
</feature>
<dbReference type="EMBL" id="JABAHZ010000001">
    <property type="protein sequence ID" value="NLR77919.1"/>
    <property type="molecule type" value="Genomic_DNA"/>
</dbReference>
<reference evidence="2 3" key="1">
    <citation type="submission" date="2020-04" db="EMBL/GenBank/DDBJ databases">
        <authorList>
            <person name="Yin C."/>
        </authorList>
    </citation>
    <scope>NUCLEOTIDE SEQUENCE [LARGE SCALE GENOMIC DNA]</scope>
    <source>
        <strain evidence="2 3">Ak56</strain>
    </source>
</reference>
<comment type="caution">
    <text evidence="2">The sequence shown here is derived from an EMBL/GenBank/DDBJ whole genome shotgun (WGS) entry which is preliminary data.</text>
</comment>
<feature type="transmembrane region" description="Helical" evidence="1">
    <location>
        <begin position="54"/>
        <end position="75"/>
    </location>
</feature>
<name>A0A847SLA0_9BACT</name>
<feature type="transmembrane region" description="Helical" evidence="1">
    <location>
        <begin position="177"/>
        <end position="199"/>
    </location>
</feature>
<feature type="transmembrane region" description="Helical" evidence="1">
    <location>
        <begin position="151"/>
        <end position="171"/>
    </location>
</feature>
<keyword evidence="1" id="KW-0812">Transmembrane</keyword>
<feature type="transmembrane region" description="Helical" evidence="1">
    <location>
        <begin position="115"/>
        <end position="139"/>
    </location>
</feature>
<evidence type="ECO:0000313" key="3">
    <source>
        <dbReference type="Proteomes" id="UP000552864"/>
    </source>
</evidence>
<keyword evidence="1" id="KW-1133">Transmembrane helix</keyword>
<dbReference type="AlphaFoldDB" id="A0A847SLA0"/>
<evidence type="ECO:0000256" key="1">
    <source>
        <dbReference type="SAM" id="Phobius"/>
    </source>
</evidence>
<feature type="transmembrane region" description="Helical" evidence="1">
    <location>
        <begin position="15"/>
        <end position="34"/>
    </location>
</feature>
<evidence type="ECO:0000313" key="2">
    <source>
        <dbReference type="EMBL" id="NLR77919.1"/>
    </source>
</evidence>
<dbReference type="Proteomes" id="UP000552864">
    <property type="component" value="Unassembled WGS sequence"/>
</dbReference>